<evidence type="ECO:0000313" key="3">
    <source>
        <dbReference type="Proteomes" id="UP000092713"/>
    </source>
</evidence>
<comment type="caution">
    <text evidence="2">The sequence shown here is derived from an EMBL/GenBank/DDBJ whole genome shotgun (WGS) entry which is preliminary data.</text>
</comment>
<protein>
    <submittedName>
        <fullName evidence="2">Uncharacterized protein</fullName>
    </submittedName>
</protein>
<organism evidence="2 3">
    <name type="scientific">Janthinobacterium psychrotolerans</name>
    <dbReference type="NCBI Taxonomy" id="1747903"/>
    <lineage>
        <taxon>Bacteria</taxon>
        <taxon>Pseudomonadati</taxon>
        <taxon>Pseudomonadota</taxon>
        <taxon>Betaproteobacteria</taxon>
        <taxon>Burkholderiales</taxon>
        <taxon>Oxalobacteraceae</taxon>
        <taxon>Janthinobacterium</taxon>
    </lineage>
</organism>
<sequence length="290" mass="33578">MTAYPFDFSGTGFNKFAELYKVPAAFLAIGFTLVGLCAANHRSEQTKRQIERTSLQITLSNDQIALTKKQNIFSNHYKHREEFEKFLKRLHDNEVTYLENRKKFFASNKLFSGLEKSALIGPHMDIDRYRDIYADIYPNSKAGDFDCSPIYQERLNSFIFKIFEIHSEILTKNSILLSQNMIKIHEATASFKDINHINIPHETTSRVTISSKKIDIPSSNFKFLFIEAFEAALLIIKILSFDIDYKKPKEFQQLSDLNNPNALPNMDTEEYDELSSLFKEKGITPENLFQ</sequence>
<evidence type="ECO:0000256" key="1">
    <source>
        <dbReference type="SAM" id="Phobius"/>
    </source>
</evidence>
<reference evidence="2 3" key="1">
    <citation type="submission" date="2016-04" db="EMBL/GenBank/DDBJ databases">
        <title>Draft genome sequence of Janthinobacterium psychrotolerans sp. nov., isolated from freshwater sediments in Denmark.</title>
        <authorList>
            <person name="Gong X."/>
            <person name="Skrivergaard S."/>
            <person name="Korsgaard B.S."/>
            <person name="Schreiber L."/>
            <person name="Marshall I.P."/>
            <person name="Finster K."/>
            <person name="Schramm A."/>
        </authorList>
    </citation>
    <scope>NUCLEOTIDE SEQUENCE [LARGE SCALE GENOMIC DNA]</scope>
    <source>
        <strain evidence="2 3">S3-2</strain>
    </source>
</reference>
<evidence type="ECO:0000313" key="2">
    <source>
        <dbReference type="EMBL" id="OBV39785.1"/>
    </source>
</evidence>
<dbReference type="AlphaFoldDB" id="A0A1A7C4V0"/>
<accession>A0A1A7C4V0</accession>
<keyword evidence="3" id="KW-1185">Reference proteome</keyword>
<dbReference type="EMBL" id="LOCQ01000051">
    <property type="protein sequence ID" value="OBV39785.1"/>
    <property type="molecule type" value="Genomic_DNA"/>
</dbReference>
<keyword evidence="1" id="KW-0472">Membrane</keyword>
<dbReference type="Proteomes" id="UP000092713">
    <property type="component" value="Unassembled WGS sequence"/>
</dbReference>
<keyword evidence="1" id="KW-0812">Transmembrane</keyword>
<proteinExistence type="predicted"/>
<feature type="transmembrane region" description="Helical" evidence="1">
    <location>
        <begin position="20"/>
        <end position="39"/>
    </location>
</feature>
<keyword evidence="1" id="KW-1133">Transmembrane helix</keyword>
<gene>
    <name evidence="2" type="ORF">ASR47_10127</name>
</gene>
<name>A0A1A7C4V0_9BURK</name>